<dbReference type="InterPro" id="IPR000014">
    <property type="entry name" value="PAS"/>
</dbReference>
<dbReference type="InterPro" id="IPR013668">
    <property type="entry name" value="RNase_R_HTH_12"/>
</dbReference>
<dbReference type="Pfam" id="PF00158">
    <property type="entry name" value="Sigma54_activat"/>
    <property type="match status" value="1"/>
</dbReference>
<dbReference type="InterPro" id="IPR002078">
    <property type="entry name" value="Sigma_54_int"/>
</dbReference>
<dbReference type="InterPro" id="IPR036388">
    <property type="entry name" value="WH-like_DNA-bd_sf"/>
</dbReference>
<dbReference type="FunFam" id="3.40.50.300:FF:000006">
    <property type="entry name" value="DNA-binding transcriptional regulator NtrC"/>
    <property type="match status" value="1"/>
</dbReference>
<dbReference type="InterPro" id="IPR058031">
    <property type="entry name" value="AAA_lid_NorR"/>
</dbReference>
<dbReference type="SMART" id="SM00382">
    <property type="entry name" value="AAA"/>
    <property type="match status" value="1"/>
</dbReference>
<dbReference type="Proteomes" id="UP000290649">
    <property type="component" value="Unassembled WGS sequence"/>
</dbReference>
<dbReference type="Gene3D" id="1.10.10.10">
    <property type="entry name" value="Winged helix-like DNA-binding domain superfamily/Winged helix DNA-binding domain"/>
    <property type="match status" value="1"/>
</dbReference>
<dbReference type="AlphaFoldDB" id="A0A4Q0VXN0"/>
<protein>
    <submittedName>
        <fullName evidence="5">PAS domain-containing protein</fullName>
    </submittedName>
</protein>
<keyword evidence="2" id="KW-0067">ATP-binding</keyword>
<dbReference type="InterPro" id="IPR003593">
    <property type="entry name" value="AAA+_ATPase"/>
</dbReference>
<dbReference type="Gene3D" id="1.10.8.60">
    <property type="match status" value="1"/>
</dbReference>
<dbReference type="PANTHER" id="PTHR32071:SF57">
    <property type="entry name" value="C4-DICARBOXYLATE TRANSPORT TRANSCRIPTIONAL REGULATORY PROTEIN DCTD"/>
    <property type="match status" value="1"/>
</dbReference>
<sequence>MYSRKRVGVITGTEMTRVALSKQLEETIGDIVQVDSYALDEWTGGLITADVLIVSSEVLVEEPGFKVVSRDVPIIVAKRIINYNFIDRLLSIPEGTDVLLVNDVKSTVYESISSLEKLGVDHLNYIPHLPGETPIRPVTIAITPGEIAYVPEWVERVIDIGPRLLDLSTILEALRFFELDHEVSLSEKYMKKIIQLSRELIKTNQETLLLNTHLKKVIDGVHDGILAINAQGVITAFNENLESILSISRETAIGRKIDDIISDTNLLYFIINGDIEDNMLVSTTHYEVVVNRFKIITDHSIVCTFKDTKKTIEIEKKLKQKMVSQGYVAKYKLNDIIGESTKIQEAKQIANKLAKTNLTVLIEGESGTGKELFASAIHSLSERRVGPYLAVNFSALPEDLVEAELFGYEEGSFTGAKKGGKVGLFEQANGGTIFLDEIGDISPKIQARLLRVLQEKEIMRIGGNKIIPIDVRIIAATNCNFVEMIHNGKFRVDLYHRLKALYLRLPPLRERLEDLPYLIRHFMIMNGKEHIYIEDEVLLQLQSYSWNGNIRELKNTIDYMLTVCDGTKIRLTDVPNHHFFEVDIVAPVQDSQREYGQTKQEKLKEILLDWDTNGERTEYLFLLNEIYELNQQKELVGRKKLSQLAEAHLNYSLTEQQIRYRLQYLEELGFISKRKGRAGTKITPEGRELLILDGEWT</sequence>
<dbReference type="GO" id="GO:0005524">
    <property type="term" value="F:ATP binding"/>
    <property type="evidence" value="ECO:0007669"/>
    <property type="project" value="UniProtKB-KW"/>
</dbReference>
<dbReference type="OrthoDB" id="9803970at2"/>
<dbReference type="InterPro" id="IPR025662">
    <property type="entry name" value="Sigma_54_int_dom_ATP-bd_1"/>
</dbReference>
<evidence type="ECO:0000313" key="5">
    <source>
        <dbReference type="EMBL" id="RXJ04220.1"/>
    </source>
</evidence>
<name>A0A4Q0VXN0_9BACI</name>
<proteinExistence type="predicted"/>
<organism evidence="5 6">
    <name type="scientific">Anaerobacillus alkaliphilus</name>
    <dbReference type="NCBI Taxonomy" id="1548597"/>
    <lineage>
        <taxon>Bacteria</taxon>
        <taxon>Bacillati</taxon>
        <taxon>Bacillota</taxon>
        <taxon>Bacilli</taxon>
        <taxon>Bacillales</taxon>
        <taxon>Bacillaceae</taxon>
        <taxon>Anaerobacillus</taxon>
    </lineage>
</organism>
<dbReference type="CDD" id="cd00009">
    <property type="entry name" value="AAA"/>
    <property type="match status" value="1"/>
</dbReference>
<evidence type="ECO:0000259" key="3">
    <source>
        <dbReference type="PROSITE" id="PS50045"/>
    </source>
</evidence>
<dbReference type="CDD" id="cd00130">
    <property type="entry name" value="PAS"/>
    <property type="match status" value="1"/>
</dbReference>
<dbReference type="RefSeq" id="WP_129076570.1">
    <property type="nucleotide sequence ID" value="NZ_QOUX01000001.1"/>
</dbReference>
<dbReference type="SUPFAM" id="SSF55785">
    <property type="entry name" value="PYP-like sensor domain (PAS domain)"/>
    <property type="match status" value="1"/>
</dbReference>
<dbReference type="InterPro" id="IPR025943">
    <property type="entry name" value="Sigma_54_int_dom_ATP-bd_2"/>
</dbReference>
<dbReference type="Pfam" id="PF25601">
    <property type="entry name" value="AAA_lid_14"/>
    <property type="match status" value="1"/>
</dbReference>
<dbReference type="InterPro" id="IPR027417">
    <property type="entry name" value="P-loop_NTPase"/>
</dbReference>
<feature type="domain" description="Sigma-54 factor interaction" evidence="3">
    <location>
        <begin position="336"/>
        <end position="562"/>
    </location>
</feature>
<dbReference type="Gene3D" id="3.40.50.300">
    <property type="entry name" value="P-loop containing nucleotide triphosphate hydrolases"/>
    <property type="match status" value="1"/>
</dbReference>
<keyword evidence="1" id="KW-0547">Nucleotide-binding</keyword>
<reference evidence="5 6" key="1">
    <citation type="journal article" date="2019" name="Int. J. Syst. Evol. Microbiol.">
        <title>Anaerobacillus alkaliphilus sp. nov., a novel alkaliphilic and moderately halophilic bacterium.</title>
        <authorList>
            <person name="Borsodi A.K."/>
            <person name="Aszalos J.M."/>
            <person name="Bihari P."/>
            <person name="Nagy I."/>
            <person name="Schumann P."/>
            <person name="Sproer C."/>
            <person name="Kovacs A.L."/>
            <person name="Boka K."/>
            <person name="Dobosy P."/>
            <person name="Ovari M."/>
            <person name="Szili-Kovacs T."/>
            <person name="Toth E."/>
        </authorList>
    </citation>
    <scope>NUCLEOTIDE SEQUENCE [LARGE SCALE GENOMIC DNA]</scope>
    <source>
        <strain evidence="5 6">B16-10</strain>
    </source>
</reference>
<dbReference type="GO" id="GO:0006355">
    <property type="term" value="P:regulation of DNA-templated transcription"/>
    <property type="evidence" value="ECO:0007669"/>
    <property type="project" value="InterPro"/>
</dbReference>
<evidence type="ECO:0000256" key="1">
    <source>
        <dbReference type="ARBA" id="ARBA00022741"/>
    </source>
</evidence>
<dbReference type="InterPro" id="IPR035965">
    <property type="entry name" value="PAS-like_dom_sf"/>
</dbReference>
<dbReference type="PROSITE" id="PS50045">
    <property type="entry name" value="SIGMA54_INTERACT_4"/>
    <property type="match status" value="1"/>
</dbReference>
<dbReference type="SMART" id="SM00091">
    <property type="entry name" value="PAS"/>
    <property type="match status" value="1"/>
</dbReference>
<dbReference type="InterPro" id="IPR013767">
    <property type="entry name" value="PAS_fold"/>
</dbReference>
<keyword evidence="6" id="KW-1185">Reference proteome</keyword>
<gene>
    <name evidence="5" type="ORF">DS745_02200</name>
</gene>
<dbReference type="Pfam" id="PF08461">
    <property type="entry name" value="WHD_RNase_R"/>
    <property type="match status" value="1"/>
</dbReference>
<dbReference type="EMBL" id="QOUX01000001">
    <property type="protein sequence ID" value="RXJ04220.1"/>
    <property type="molecule type" value="Genomic_DNA"/>
</dbReference>
<dbReference type="PROSITE" id="PS00676">
    <property type="entry name" value="SIGMA54_INTERACT_2"/>
    <property type="match status" value="1"/>
</dbReference>
<dbReference type="PANTHER" id="PTHR32071">
    <property type="entry name" value="TRANSCRIPTIONAL REGULATORY PROTEIN"/>
    <property type="match status" value="1"/>
</dbReference>
<evidence type="ECO:0000313" key="6">
    <source>
        <dbReference type="Proteomes" id="UP000290649"/>
    </source>
</evidence>
<dbReference type="Gene3D" id="3.30.450.20">
    <property type="entry name" value="PAS domain"/>
    <property type="match status" value="1"/>
</dbReference>
<accession>A0A4Q0VXN0</accession>
<comment type="caution">
    <text evidence="5">The sequence shown here is derived from an EMBL/GenBank/DDBJ whole genome shotgun (WGS) entry which is preliminary data.</text>
</comment>
<dbReference type="PROSITE" id="PS00675">
    <property type="entry name" value="SIGMA54_INTERACT_1"/>
    <property type="match status" value="1"/>
</dbReference>
<evidence type="ECO:0000259" key="4">
    <source>
        <dbReference type="PROSITE" id="PS50112"/>
    </source>
</evidence>
<dbReference type="Pfam" id="PF00989">
    <property type="entry name" value="PAS"/>
    <property type="match status" value="1"/>
</dbReference>
<dbReference type="PROSITE" id="PS50112">
    <property type="entry name" value="PAS"/>
    <property type="match status" value="1"/>
</dbReference>
<feature type="domain" description="PAS" evidence="4">
    <location>
        <begin position="210"/>
        <end position="255"/>
    </location>
</feature>
<evidence type="ECO:0000256" key="2">
    <source>
        <dbReference type="ARBA" id="ARBA00022840"/>
    </source>
</evidence>
<dbReference type="SUPFAM" id="SSF52540">
    <property type="entry name" value="P-loop containing nucleoside triphosphate hydrolases"/>
    <property type="match status" value="1"/>
</dbReference>